<name>A0A136PJE4_9ACTN</name>
<dbReference type="RefSeq" id="WP_067373102.1">
    <property type="nucleotide sequence ID" value="NZ_JBIUBN010000023.1"/>
</dbReference>
<evidence type="ECO:0000256" key="5">
    <source>
        <dbReference type="ARBA" id="ARBA00022989"/>
    </source>
</evidence>
<feature type="transmembrane region" description="Helical" evidence="7">
    <location>
        <begin position="147"/>
        <end position="177"/>
    </location>
</feature>
<feature type="transmembrane region" description="Helical" evidence="7">
    <location>
        <begin position="110"/>
        <end position="135"/>
    </location>
</feature>
<gene>
    <name evidence="9" type="ORF">AWW66_29235</name>
</gene>
<dbReference type="AlphaFoldDB" id="A0A136PJE4"/>
<feature type="transmembrane region" description="Helical" evidence="7">
    <location>
        <begin position="267"/>
        <end position="286"/>
    </location>
</feature>
<feature type="domain" description="ABC transmembrane type-1" evidence="8">
    <location>
        <begin position="111"/>
        <end position="320"/>
    </location>
</feature>
<dbReference type="PANTHER" id="PTHR43376">
    <property type="entry name" value="OLIGOPEPTIDE TRANSPORT SYSTEM PERMEASE PROTEIN"/>
    <property type="match status" value="1"/>
</dbReference>
<proteinExistence type="inferred from homology"/>
<dbReference type="PANTHER" id="PTHR43376:SF1">
    <property type="entry name" value="OLIGOPEPTIDE TRANSPORT SYSTEM PERMEASE PROTEIN"/>
    <property type="match status" value="1"/>
</dbReference>
<evidence type="ECO:0000313" key="10">
    <source>
        <dbReference type="Proteomes" id="UP000070620"/>
    </source>
</evidence>
<dbReference type="InterPro" id="IPR035906">
    <property type="entry name" value="MetI-like_sf"/>
</dbReference>
<evidence type="ECO:0000256" key="1">
    <source>
        <dbReference type="ARBA" id="ARBA00004651"/>
    </source>
</evidence>
<evidence type="ECO:0000256" key="2">
    <source>
        <dbReference type="ARBA" id="ARBA00022448"/>
    </source>
</evidence>
<keyword evidence="4 7" id="KW-0812">Transmembrane</keyword>
<keyword evidence="5 7" id="KW-1133">Transmembrane helix</keyword>
<organism evidence="9 10">
    <name type="scientific">Micromonospora rosaria</name>
    <dbReference type="NCBI Taxonomy" id="47874"/>
    <lineage>
        <taxon>Bacteria</taxon>
        <taxon>Bacillati</taxon>
        <taxon>Actinomycetota</taxon>
        <taxon>Actinomycetes</taxon>
        <taxon>Micromonosporales</taxon>
        <taxon>Micromonosporaceae</taxon>
        <taxon>Micromonospora</taxon>
    </lineage>
</organism>
<dbReference type="Gene3D" id="1.10.3720.10">
    <property type="entry name" value="MetI-like"/>
    <property type="match status" value="1"/>
</dbReference>
<dbReference type="InterPro" id="IPR045621">
    <property type="entry name" value="BPD_transp_1_N"/>
</dbReference>
<dbReference type="Pfam" id="PF19300">
    <property type="entry name" value="BPD_transp_1_N"/>
    <property type="match status" value="1"/>
</dbReference>
<dbReference type="Proteomes" id="UP000070620">
    <property type="component" value="Unassembled WGS sequence"/>
</dbReference>
<dbReference type="GO" id="GO:0055085">
    <property type="term" value="P:transmembrane transport"/>
    <property type="evidence" value="ECO:0007669"/>
    <property type="project" value="InterPro"/>
</dbReference>
<evidence type="ECO:0000256" key="7">
    <source>
        <dbReference type="RuleBase" id="RU363032"/>
    </source>
</evidence>
<feature type="transmembrane region" description="Helical" evidence="7">
    <location>
        <begin position="197"/>
        <end position="219"/>
    </location>
</feature>
<dbReference type="Pfam" id="PF00528">
    <property type="entry name" value="BPD_transp_1"/>
    <property type="match status" value="1"/>
</dbReference>
<sequence length="337" mass="35502">MTTTSRPARTRTGLGRAALGRAGGYLAVLAVALTITFLLPRALPGGPLRTIGGADVGDLDPAARAQVVAAYGLDRPLHVQFGHYLADLVRLDFGTSFTGGRPVVQAIADALPWTLLLVGTSLLLTATIGVLLGVVAGLRRRHGRGNLLLAGVLLLDAAPAFWVGMLCILFFGVHLGALPTFGASTPGHTGLAAVGDLAAHLVLPVGVLVATGIGQFFLVTRFSVASALHAPHVEHAHARGVPYRRVVTRHLLRPALLPVHTQLMMELGWLVGGALVVETVFAYPGLGRLTFDAIQGRDYPMMQGTFLTLVVTVLAMNALADLTYPLLDPRIRARSRS</sequence>
<dbReference type="GO" id="GO:0005886">
    <property type="term" value="C:plasma membrane"/>
    <property type="evidence" value="ECO:0007669"/>
    <property type="project" value="UniProtKB-SubCell"/>
</dbReference>
<reference evidence="9 10" key="1">
    <citation type="submission" date="2016-01" db="EMBL/GenBank/DDBJ databases">
        <title>Whole genome sequence and analysis of Micromonospora rosaria DSM 803, which can produce antibacterial substance rosamicin.</title>
        <authorList>
            <person name="Yang H."/>
            <person name="He X."/>
            <person name="Zhu D."/>
        </authorList>
    </citation>
    <scope>NUCLEOTIDE SEQUENCE [LARGE SCALE GENOMIC DNA]</scope>
    <source>
        <strain evidence="9 10">DSM 803</strain>
    </source>
</reference>
<keyword evidence="2 7" id="KW-0813">Transport</keyword>
<dbReference type="OrthoDB" id="9809425at2"/>
<dbReference type="InterPro" id="IPR000515">
    <property type="entry name" value="MetI-like"/>
</dbReference>
<keyword evidence="3" id="KW-1003">Cell membrane</keyword>
<dbReference type="CDD" id="cd06261">
    <property type="entry name" value="TM_PBP2"/>
    <property type="match status" value="1"/>
</dbReference>
<keyword evidence="6 7" id="KW-0472">Membrane</keyword>
<feature type="transmembrane region" description="Helical" evidence="7">
    <location>
        <begin position="21"/>
        <end position="39"/>
    </location>
</feature>
<protein>
    <recommendedName>
        <fullName evidence="8">ABC transmembrane type-1 domain-containing protein</fullName>
    </recommendedName>
</protein>
<accession>A0A136PJE4</accession>
<dbReference type="PROSITE" id="PS50928">
    <property type="entry name" value="ABC_TM1"/>
    <property type="match status" value="1"/>
</dbReference>
<comment type="subcellular location">
    <subcellularLocation>
        <location evidence="1 7">Cell membrane</location>
        <topology evidence="1 7">Multi-pass membrane protein</topology>
    </subcellularLocation>
</comment>
<comment type="caution">
    <text evidence="9">The sequence shown here is derived from an EMBL/GenBank/DDBJ whole genome shotgun (WGS) entry which is preliminary data.</text>
</comment>
<keyword evidence="10" id="KW-1185">Reference proteome</keyword>
<dbReference type="EMBL" id="LRQV01000181">
    <property type="protein sequence ID" value="KXK58535.1"/>
    <property type="molecule type" value="Genomic_DNA"/>
</dbReference>
<evidence type="ECO:0000256" key="4">
    <source>
        <dbReference type="ARBA" id="ARBA00022692"/>
    </source>
</evidence>
<dbReference type="SUPFAM" id="SSF161098">
    <property type="entry name" value="MetI-like"/>
    <property type="match status" value="1"/>
</dbReference>
<evidence type="ECO:0000256" key="6">
    <source>
        <dbReference type="ARBA" id="ARBA00023136"/>
    </source>
</evidence>
<comment type="similarity">
    <text evidence="7">Belongs to the binding-protein-dependent transport system permease family.</text>
</comment>
<evidence type="ECO:0000256" key="3">
    <source>
        <dbReference type="ARBA" id="ARBA00022475"/>
    </source>
</evidence>
<evidence type="ECO:0000313" key="9">
    <source>
        <dbReference type="EMBL" id="KXK58535.1"/>
    </source>
</evidence>
<evidence type="ECO:0000259" key="8">
    <source>
        <dbReference type="PROSITE" id="PS50928"/>
    </source>
</evidence>
<feature type="transmembrane region" description="Helical" evidence="7">
    <location>
        <begin position="306"/>
        <end position="327"/>
    </location>
</feature>